<keyword evidence="4" id="KW-1185">Reference proteome</keyword>
<dbReference type="Pfam" id="PF23584">
    <property type="entry name" value="DUF7136"/>
    <property type="match status" value="1"/>
</dbReference>
<proteinExistence type="predicted"/>
<feature type="chain" id="PRO_5002951562" description="DUF7136 domain-containing protein" evidence="1">
    <location>
        <begin position="23"/>
        <end position="285"/>
    </location>
</feature>
<dbReference type="OMA" id="DPYFLYW"/>
<dbReference type="InterPro" id="IPR055560">
    <property type="entry name" value="DUF7136"/>
</dbReference>
<reference evidence="4" key="1">
    <citation type="journal article" date="2012" name="MBio">
        <title>Comparative genome analysis of Trichophyton rubrum and related dermatophytes reveals candidate genes involved in infection.</title>
        <authorList>
            <person name="Martinez D.A."/>
            <person name="Oliver B.G."/>
            <person name="Graeser Y."/>
            <person name="Goldberg J.M."/>
            <person name="Li W."/>
            <person name="Martinez-Rossi N.M."/>
            <person name="Monod M."/>
            <person name="Shelest E."/>
            <person name="Barton R.C."/>
            <person name="Birch E."/>
            <person name="Brakhage A.A."/>
            <person name="Chen Z."/>
            <person name="Gurr S.J."/>
            <person name="Heiman D."/>
            <person name="Heitman J."/>
            <person name="Kosti I."/>
            <person name="Rossi A."/>
            <person name="Saif S."/>
            <person name="Samalova M."/>
            <person name="Saunders C.W."/>
            <person name="Shea T."/>
            <person name="Summerbell R.C."/>
            <person name="Xu J."/>
            <person name="Young S."/>
            <person name="Zeng Q."/>
            <person name="Birren B.W."/>
            <person name="Cuomo C.A."/>
            <person name="White T.C."/>
        </authorList>
    </citation>
    <scope>NUCLEOTIDE SEQUENCE [LARGE SCALE GENOMIC DNA]</scope>
    <source>
        <strain evidence="4">ATCC MYA-4605 / CBS 113480</strain>
    </source>
</reference>
<dbReference type="HOGENOM" id="CLU_058866_0_0_1"/>
<dbReference type="Proteomes" id="UP000002035">
    <property type="component" value="Unassembled WGS sequence"/>
</dbReference>
<dbReference type="AlphaFoldDB" id="C5FNX3"/>
<keyword evidence="1" id="KW-0732">Signal</keyword>
<evidence type="ECO:0000313" key="3">
    <source>
        <dbReference type="EMBL" id="EEQ31826.1"/>
    </source>
</evidence>
<sequence>MAAFHHGFYFLGWLLLLACSWAADAPTPTYPQIVEVDMIFPRNETYAPTQLMPFVFAIQNFRVAKPLYLHFFYTLDQIPYNKSTSAVGQRYLNYANYSSSDTYFLYDWTRKINTTEGTWELIWTWSADNCSQPKKDPESHLGSRIPLEVGSVGTRNILYFTTKHGAKQPDLVAATQDGTCGESRADTVNITEVMDVPWDDSYYKTQPSCAVLSTITPTPNPCRAKIDSVIASSISSAIQSTACIASWNPIGSCPPESTSTRRAVQFSAGGTALLAATLAWLIHMT</sequence>
<gene>
    <name evidence="3" type="ORF">MCYG_04645</name>
</gene>
<accession>C5FNX3</accession>
<protein>
    <recommendedName>
        <fullName evidence="2">DUF7136 domain-containing protein</fullName>
    </recommendedName>
</protein>
<dbReference type="eggNOG" id="ENOG502SP4D">
    <property type="taxonomic scope" value="Eukaryota"/>
</dbReference>
<name>C5FNX3_ARTOC</name>
<dbReference type="EMBL" id="DS995704">
    <property type="protein sequence ID" value="EEQ31826.1"/>
    <property type="molecule type" value="Genomic_DNA"/>
</dbReference>
<dbReference type="STRING" id="554155.C5FNX3"/>
<organism evidence="3 4">
    <name type="scientific">Arthroderma otae (strain ATCC MYA-4605 / CBS 113480)</name>
    <name type="common">Microsporum canis</name>
    <dbReference type="NCBI Taxonomy" id="554155"/>
    <lineage>
        <taxon>Eukaryota</taxon>
        <taxon>Fungi</taxon>
        <taxon>Dikarya</taxon>
        <taxon>Ascomycota</taxon>
        <taxon>Pezizomycotina</taxon>
        <taxon>Eurotiomycetes</taxon>
        <taxon>Eurotiomycetidae</taxon>
        <taxon>Onygenales</taxon>
        <taxon>Arthrodermataceae</taxon>
        <taxon>Microsporum</taxon>
    </lineage>
</organism>
<dbReference type="RefSeq" id="XP_002846908.1">
    <property type="nucleotide sequence ID" value="XM_002846862.1"/>
</dbReference>
<feature type="signal peptide" evidence="1">
    <location>
        <begin position="1"/>
        <end position="22"/>
    </location>
</feature>
<dbReference type="OrthoDB" id="4173059at2759"/>
<evidence type="ECO:0000256" key="1">
    <source>
        <dbReference type="SAM" id="SignalP"/>
    </source>
</evidence>
<evidence type="ECO:0000313" key="4">
    <source>
        <dbReference type="Proteomes" id="UP000002035"/>
    </source>
</evidence>
<feature type="domain" description="DUF7136" evidence="2">
    <location>
        <begin position="30"/>
        <end position="253"/>
    </location>
</feature>
<dbReference type="GeneID" id="9230023"/>
<evidence type="ECO:0000259" key="2">
    <source>
        <dbReference type="Pfam" id="PF23584"/>
    </source>
</evidence>
<dbReference type="VEuPathDB" id="FungiDB:MCYG_04645"/>